<evidence type="ECO:0000313" key="5">
    <source>
        <dbReference type="EMBL" id="GET41542.1"/>
    </source>
</evidence>
<reference evidence="5" key="1">
    <citation type="submission" date="2019-10" db="EMBL/GenBank/DDBJ databases">
        <title>Draft genome sequece of Microseira wollei NIES-4236.</title>
        <authorList>
            <person name="Yamaguchi H."/>
            <person name="Suzuki S."/>
            <person name="Kawachi M."/>
        </authorList>
    </citation>
    <scope>NUCLEOTIDE SEQUENCE</scope>
    <source>
        <strain evidence="5">NIES-4236</strain>
    </source>
</reference>
<sequence length="297" mass="33251">MVKASQTGSTNLSNRKIPSLIVSSQALGWEPLLVEEFQQPPSGIDIPEGYAAHLIPLCLAPRPHRIHQVVGDRRYTGLYSQGDISITPADIPATYRAEGEDCFLHVQIPIQFLRSVAQETTEIDPDRLELVTEFRVRDPQLEQTLMLLRAELHKGGGWVGRLYVESLANVLAVNLLREYSTTQPRVPIYQGGLSDRQILQVSEYISVNLDRDIKLADLAAIAGVSQFHFSRLFKQSMGISPHQYLLQQRVERAKQMLQFSQVALADIALQCGFNSQSHLGKYFRQFTGVISNPVASE</sequence>
<dbReference type="AlphaFoldDB" id="A0AAV3XM54"/>
<dbReference type="InterPro" id="IPR018060">
    <property type="entry name" value="HTH_AraC"/>
</dbReference>
<dbReference type="GO" id="GO:0003700">
    <property type="term" value="F:DNA-binding transcription factor activity"/>
    <property type="evidence" value="ECO:0007669"/>
    <property type="project" value="InterPro"/>
</dbReference>
<dbReference type="PROSITE" id="PS01124">
    <property type="entry name" value="HTH_ARAC_FAMILY_2"/>
    <property type="match status" value="1"/>
</dbReference>
<evidence type="ECO:0000259" key="4">
    <source>
        <dbReference type="PROSITE" id="PS01124"/>
    </source>
</evidence>
<keyword evidence="6" id="KW-1185">Reference proteome</keyword>
<accession>A0AAV3XM54</accession>
<dbReference type="EMBL" id="BLAY01000126">
    <property type="protein sequence ID" value="GET41542.1"/>
    <property type="molecule type" value="Genomic_DNA"/>
</dbReference>
<name>A0AAV3XM54_9CYAN</name>
<feature type="domain" description="HTH araC/xylS-type" evidence="4">
    <location>
        <begin position="199"/>
        <end position="297"/>
    </location>
</feature>
<dbReference type="SMART" id="SM00342">
    <property type="entry name" value="HTH_ARAC"/>
    <property type="match status" value="1"/>
</dbReference>
<evidence type="ECO:0000256" key="1">
    <source>
        <dbReference type="ARBA" id="ARBA00023015"/>
    </source>
</evidence>
<evidence type="ECO:0000256" key="3">
    <source>
        <dbReference type="ARBA" id="ARBA00023163"/>
    </source>
</evidence>
<keyword evidence="3" id="KW-0804">Transcription</keyword>
<dbReference type="PANTHER" id="PTHR46796">
    <property type="entry name" value="HTH-TYPE TRANSCRIPTIONAL ACTIVATOR RHAS-RELATED"/>
    <property type="match status" value="1"/>
</dbReference>
<comment type="caution">
    <text evidence="5">The sequence shown here is derived from an EMBL/GenBank/DDBJ whole genome shotgun (WGS) entry which is preliminary data.</text>
</comment>
<dbReference type="InterPro" id="IPR009057">
    <property type="entry name" value="Homeodomain-like_sf"/>
</dbReference>
<dbReference type="Pfam" id="PF12833">
    <property type="entry name" value="HTH_18"/>
    <property type="match status" value="1"/>
</dbReference>
<dbReference type="GO" id="GO:0043565">
    <property type="term" value="F:sequence-specific DNA binding"/>
    <property type="evidence" value="ECO:0007669"/>
    <property type="project" value="InterPro"/>
</dbReference>
<gene>
    <name evidence="5" type="ORF">MiSe_63540</name>
</gene>
<dbReference type="InterPro" id="IPR050204">
    <property type="entry name" value="AraC_XylS_family_regulators"/>
</dbReference>
<dbReference type="Gene3D" id="1.10.10.60">
    <property type="entry name" value="Homeodomain-like"/>
    <property type="match status" value="2"/>
</dbReference>
<dbReference type="PANTHER" id="PTHR46796:SF6">
    <property type="entry name" value="ARAC SUBFAMILY"/>
    <property type="match status" value="1"/>
</dbReference>
<dbReference type="SUPFAM" id="SSF46689">
    <property type="entry name" value="Homeodomain-like"/>
    <property type="match status" value="2"/>
</dbReference>
<evidence type="ECO:0000256" key="2">
    <source>
        <dbReference type="ARBA" id="ARBA00023125"/>
    </source>
</evidence>
<proteinExistence type="predicted"/>
<dbReference type="RefSeq" id="WP_226587942.1">
    <property type="nucleotide sequence ID" value="NZ_BLAY01000126.1"/>
</dbReference>
<keyword evidence="1" id="KW-0805">Transcription regulation</keyword>
<organism evidence="5 6">
    <name type="scientific">Microseira wollei NIES-4236</name>
    <dbReference type="NCBI Taxonomy" id="2530354"/>
    <lineage>
        <taxon>Bacteria</taxon>
        <taxon>Bacillati</taxon>
        <taxon>Cyanobacteriota</taxon>
        <taxon>Cyanophyceae</taxon>
        <taxon>Oscillatoriophycideae</taxon>
        <taxon>Aerosakkonematales</taxon>
        <taxon>Aerosakkonemataceae</taxon>
        <taxon>Microseira</taxon>
    </lineage>
</organism>
<protein>
    <submittedName>
        <fullName evidence="5">Transcriptional regulator, AraC family protein</fullName>
    </submittedName>
</protein>
<dbReference type="Proteomes" id="UP001050975">
    <property type="component" value="Unassembled WGS sequence"/>
</dbReference>
<keyword evidence="2" id="KW-0238">DNA-binding</keyword>
<evidence type="ECO:0000313" key="6">
    <source>
        <dbReference type="Proteomes" id="UP001050975"/>
    </source>
</evidence>